<organism evidence="3 4">
    <name type="scientific">Luteolibacter arcticus</name>
    <dbReference type="NCBI Taxonomy" id="1581411"/>
    <lineage>
        <taxon>Bacteria</taxon>
        <taxon>Pseudomonadati</taxon>
        <taxon>Verrucomicrobiota</taxon>
        <taxon>Verrucomicrobiia</taxon>
        <taxon>Verrucomicrobiales</taxon>
        <taxon>Verrucomicrobiaceae</taxon>
        <taxon>Luteolibacter</taxon>
    </lineage>
</organism>
<comment type="caution">
    <text evidence="3">The sequence shown here is derived from an EMBL/GenBank/DDBJ whole genome shotgun (WGS) entry which is preliminary data.</text>
</comment>
<feature type="chain" id="PRO_5046075013" evidence="2">
    <location>
        <begin position="23"/>
        <end position="162"/>
    </location>
</feature>
<keyword evidence="2" id="KW-0732">Signal</keyword>
<gene>
    <name evidence="3" type="ORF">OKA05_15315</name>
</gene>
<evidence type="ECO:0000313" key="4">
    <source>
        <dbReference type="Proteomes" id="UP001320876"/>
    </source>
</evidence>
<reference evidence="3 4" key="1">
    <citation type="submission" date="2022-10" db="EMBL/GenBank/DDBJ databases">
        <title>Luteolibacter arcticus strain CCTCC AB 2014275, whole genome shotgun sequencing project.</title>
        <authorList>
            <person name="Zhao G."/>
            <person name="Shen L."/>
        </authorList>
    </citation>
    <scope>NUCLEOTIDE SEQUENCE [LARGE SCALE GENOMIC DNA]</scope>
    <source>
        <strain evidence="3 4">CCTCC AB 2014275</strain>
    </source>
</reference>
<dbReference type="RefSeq" id="WP_264488041.1">
    <property type="nucleotide sequence ID" value="NZ_JAPDDT010000006.1"/>
</dbReference>
<evidence type="ECO:0000256" key="2">
    <source>
        <dbReference type="SAM" id="SignalP"/>
    </source>
</evidence>
<sequence length="162" mass="17618">MNPRFAILTTLALFAAAPTVIAEPAIPTAPKEAPKETPAPPVKPEEYAKTLLGSWRSDMKEGPVTGHSITTYLEDGKATSTGNFEAGGQKISVTAKAKWTLEKDKLITEITDSSMPEMMPVGTKIEQTILSLSDKEFRYTQSGKELTEKRVKDEKPKAVPAK</sequence>
<proteinExistence type="predicted"/>
<name>A0ABT3GK81_9BACT</name>
<dbReference type="Proteomes" id="UP001320876">
    <property type="component" value="Unassembled WGS sequence"/>
</dbReference>
<feature type="signal peptide" evidence="2">
    <location>
        <begin position="1"/>
        <end position="22"/>
    </location>
</feature>
<dbReference type="EMBL" id="JAPDDT010000006">
    <property type="protein sequence ID" value="MCW1923935.1"/>
    <property type="molecule type" value="Genomic_DNA"/>
</dbReference>
<evidence type="ECO:0000256" key="1">
    <source>
        <dbReference type="SAM" id="MobiDB-lite"/>
    </source>
</evidence>
<feature type="compositionally biased region" description="Basic and acidic residues" evidence="1">
    <location>
        <begin position="145"/>
        <end position="162"/>
    </location>
</feature>
<feature type="region of interest" description="Disordered" evidence="1">
    <location>
        <begin position="141"/>
        <end position="162"/>
    </location>
</feature>
<protein>
    <submittedName>
        <fullName evidence="3">Uncharacterized protein</fullName>
    </submittedName>
</protein>
<evidence type="ECO:0000313" key="3">
    <source>
        <dbReference type="EMBL" id="MCW1923935.1"/>
    </source>
</evidence>
<accession>A0ABT3GK81</accession>
<keyword evidence="4" id="KW-1185">Reference proteome</keyword>